<feature type="compositionally biased region" description="Low complexity" evidence="8">
    <location>
        <begin position="122"/>
        <end position="137"/>
    </location>
</feature>
<dbReference type="PROSITE" id="PS51294">
    <property type="entry name" value="HTH_MYB"/>
    <property type="match status" value="2"/>
</dbReference>
<organism evidence="11 12">
    <name type="scientific">Colocasia esculenta</name>
    <name type="common">Wild taro</name>
    <name type="synonym">Arum esculentum</name>
    <dbReference type="NCBI Taxonomy" id="4460"/>
    <lineage>
        <taxon>Eukaryota</taxon>
        <taxon>Viridiplantae</taxon>
        <taxon>Streptophyta</taxon>
        <taxon>Embryophyta</taxon>
        <taxon>Tracheophyta</taxon>
        <taxon>Spermatophyta</taxon>
        <taxon>Magnoliopsida</taxon>
        <taxon>Liliopsida</taxon>
        <taxon>Araceae</taxon>
        <taxon>Aroideae</taxon>
        <taxon>Colocasieae</taxon>
        <taxon>Colocasia</taxon>
    </lineage>
</organism>
<evidence type="ECO:0000256" key="5">
    <source>
        <dbReference type="ARBA" id="ARBA00023163"/>
    </source>
</evidence>
<comment type="function">
    <text evidence="7">Transcription factor.</text>
</comment>
<dbReference type="SUPFAM" id="SSF46689">
    <property type="entry name" value="Homeodomain-like"/>
    <property type="match status" value="1"/>
</dbReference>
<keyword evidence="3" id="KW-0805">Transcription regulation</keyword>
<keyword evidence="5" id="KW-0804">Transcription</keyword>
<feature type="domain" description="Myb-like" evidence="9">
    <location>
        <begin position="60"/>
        <end position="110"/>
    </location>
</feature>
<dbReference type="Gene3D" id="1.10.10.60">
    <property type="entry name" value="Homeodomain-like"/>
    <property type="match status" value="2"/>
</dbReference>
<feature type="domain" description="HTH myb-type" evidence="10">
    <location>
        <begin position="7"/>
        <end position="59"/>
    </location>
</feature>
<feature type="compositionally biased region" description="Basic and acidic residues" evidence="8">
    <location>
        <begin position="282"/>
        <end position="309"/>
    </location>
</feature>
<dbReference type="InterPro" id="IPR017930">
    <property type="entry name" value="Myb_dom"/>
</dbReference>
<evidence type="ECO:0000256" key="7">
    <source>
        <dbReference type="ARBA" id="ARBA00057804"/>
    </source>
</evidence>
<gene>
    <name evidence="11" type="ORF">Taro_055394</name>
</gene>
<name>A0A843XT61_COLES</name>
<evidence type="ECO:0000256" key="6">
    <source>
        <dbReference type="ARBA" id="ARBA00023242"/>
    </source>
</evidence>
<keyword evidence="12" id="KW-1185">Reference proteome</keyword>
<dbReference type="GO" id="GO:0005634">
    <property type="term" value="C:nucleus"/>
    <property type="evidence" value="ECO:0007669"/>
    <property type="project" value="UniProtKB-SubCell"/>
</dbReference>
<evidence type="ECO:0000259" key="9">
    <source>
        <dbReference type="PROSITE" id="PS50090"/>
    </source>
</evidence>
<evidence type="ECO:0000313" key="12">
    <source>
        <dbReference type="Proteomes" id="UP000652761"/>
    </source>
</evidence>
<feature type="region of interest" description="Disordered" evidence="8">
    <location>
        <begin position="103"/>
        <end position="137"/>
    </location>
</feature>
<dbReference type="CDD" id="cd00167">
    <property type="entry name" value="SANT"/>
    <property type="match status" value="2"/>
</dbReference>
<dbReference type="GO" id="GO:0043565">
    <property type="term" value="F:sequence-specific DNA binding"/>
    <property type="evidence" value="ECO:0007669"/>
    <property type="project" value="InterPro"/>
</dbReference>
<feature type="domain" description="Myb-like" evidence="9">
    <location>
        <begin position="7"/>
        <end position="59"/>
    </location>
</feature>
<dbReference type="AlphaFoldDB" id="A0A843XT61"/>
<evidence type="ECO:0000256" key="1">
    <source>
        <dbReference type="ARBA" id="ARBA00004123"/>
    </source>
</evidence>
<accession>A0A843XT61</accession>
<keyword evidence="4" id="KW-0238">DNA-binding</keyword>
<dbReference type="PANTHER" id="PTHR45675">
    <property type="entry name" value="MYB TRANSCRIPTION FACTOR-RELATED-RELATED"/>
    <property type="match status" value="1"/>
</dbReference>
<dbReference type="InterPro" id="IPR044676">
    <property type="entry name" value="EOBI/EOBII-like_plant"/>
</dbReference>
<proteinExistence type="predicted"/>
<dbReference type="SMART" id="SM00717">
    <property type="entry name" value="SANT"/>
    <property type="match status" value="2"/>
</dbReference>
<dbReference type="OrthoDB" id="2143914at2759"/>
<dbReference type="Proteomes" id="UP000652761">
    <property type="component" value="Unassembled WGS sequence"/>
</dbReference>
<dbReference type="GO" id="GO:0003700">
    <property type="term" value="F:DNA-binding transcription factor activity"/>
    <property type="evidence" value="ECO:0007669"/>
    <property type="project" value="InterPro"/>
</dbReference>
<protein>
    <submittedName>
        <fullName evidence="11">Uncharacterized protein</fullName>
    </submittedName>
</protein>
<feature type="region of interest" description="Disordered" evidence="8">
    <location>
        <begin position="248"/>
        <end position="317"/>
    </location>
</feature>
<dbReference type="PANTHER" id="PTHR45675:SF122">
    <property type="entry name" value="MYB-RELATED PROTEIN MYBAS1"/>
    <property type="match status" value="1"/>
</dbReference>
<feature type="compositionally biased region" description="Polar residues" evidence="8">
    <location>
        <begin position="248"/>
        <end position="261"/>
    </location>
</feature>
<keyword evidence="6" id="KW-0539">Nucleus</keyword>
<dbReference type="Pfam" id="PF00249">
    <property type="entry name" value="Myb_DNA-binding"/>
    <property type="match status" value="2"/>
</dbReference>
<dbReference type="EMBL" id="NMUH01012707">
    <property type="protein sequence ID" value="MQM22343.1"/>
    <property type="molecule type" value="Genomic_DNA"/>
</dbReference>
<feature type="compositionally biased region" description="Basic residues" evidence="8">
    <location>
        <begin position="106"/>
        <end position="116"/>
    </location>
</feature>
<dbReference type="PROSITE" id="PS50090">
    <property type="entry name" value="MYB_LIKE"/>
    <property type="match status" value="2"/>
</dbReference>
<comment type="caution">
    <text evidence="11">The sequence shown here is derived from an EMBL/GenBank/DDBJ whole genome shotgun (WGS) entry which is preliminary data.</text>
</comment>
<dbReference type="FunFam" id="1.10.10.60:FF:000011">
    <property type="entry name" value="Myb transcription factor"/>
    <property type="match status" value="1"/>
</dbReference>
<evidence type="ECO:0000256" key="4">
    <source>
        <dbReference type="ARBA" id="ARBA00023125"/>
    </source>
</evidence>
<sequence>MVMMVTEEETRKGPWTEQEDTQLVFFVGLFGDRRWDAIARASGLQRTGKSCRLRWVNYLRPGLKRGRMTPQEEGLILELHSRWGNRWSRIARKLPGRTDNEIKNYWRTHTRKKAQDRKRGSSPELSTSSSSSSLLDESQLVDAAAEDAEPHAAGRVGFGSPRGTAWEEHEQMAACGGFPMEQIWNEIASSEMSGLTCYGGNRRPTPNDWHSASGDRQLDSGGPVVGGRWPVPDTPTVCARCPAVNTQCQSVSNDQRSSPDGSQRPPGRSTFGTHLGDQDLTPDDRQLASDGRADRRPLDRRALNADRRPSGVRHRPPDRWVLTIGPSCANYQTSNHWELGIDRQAPNTGRASHLMGHRPPTVRHKESVFVSWIV</sequence>
<evidence type="ECO:0000256" key="3">
    <source>
        <dbReference type="ARBA" id="ARBA00023015"/>
    </source>
</evidence>
<keyword evidence="2" id="KW-0677">Repeat</keyword>
<comment type="subcellular location">
    <subcellularLocation>
        <location evidence="1">Nucleus</location>
    </subcellularLocation>
</comment>
<evidence type="ECO:0000256" key="2">
    <source>
        <dbReference type="ARBA" id="ARBA00022737"/>
    </source>
</evidence>
<dbReference type="FunFam" id="1.10.10.60:FF:000259">
    <property type="entry name" value="MYB transcription factor"/>
    <property type="match status" value="1"/>
</dbReference>
<dbReference type="InterPro" id="IPR009057">
    <property type="entry name" value="Homeodomain-like_sf"/>
</dbReference>
<feature type="non-terminal residue" evidence="11">
    <location>
        <position position="1"/>
    </location>
</feature>
<evidence type="ECO:0000256" key="8">
    <source>
        <dbReference type="SAM" id="MobiDB-lite"/>
    </source>
</evidence>
<feature type="domain" description="HTH myb-type" evidence="10">
    <location>
        <begin position="60"/>
        <end position="114"/>
    </location>
</feature>
<evidence type="ECO:0000259" key="10">
    <source>
        <dbReference type="PROSITE" id="PS51294"/>
    </source>
</evidence>
<reference evidence="11" key="1">
    <citation type="submission" date="2017-07" db="EMBL/GenBank/DDBJ databases">
        <title>Taro Niue Genome Assembly and Annotation.</title>
        <authorList>
            <person name="Atibalentja N."/>
            <person name="Keating K."/>
            <person name="Fields C.J."/>
        </authorList>
    </citation>
    <scope>NUCLEOTIDE SEQUENCE</scope>
    <source>
        <strain evidence="11">Niue_2</strain>
        <tissue evidence="11">Leaf</tissue>
    </source>
</reference>
<dbReference type="InterPro" id="IPR001005">
    <property type="entry name" value="SANT/Myb"/>
</dbReference>
<evidence type="ECO:0000313" key="11">
    <source>
        <dbReference type="EMBL" id="MQM22343.1"/>
    </source>
</evidence>